<feature type="region of interest" description="Disordered" evidence="1">
    <location>
        <begin position="38"/>
        <end position="60"/>
    </location>
</feature>
<evidence type="ECO:0000256" key="1">
    <source>
        <dbReference type="SAM" id="MobiDB-lite"/>
    </source>
</evidence>
<dbReference type="RefSeq" id="WP_326509233.1">
    <property type="nucleotide sequence ID" value="NZ_JAWIIV010000032.1"/>
</dbReference>
<sequence length="60" mass="6031">MNRHTTMLGAALACLACFVLLAIAMLTAPRCLQPCATSGDAPKAPAARPGQAVPALGLRG</sequence>
<protein>
    <recommendedName>
        <fullName evidence="4">Lipoprotein</fullName>
    </recommendedName>
</protein>
<comment type="caution">
    <text evidence="2">The sequence shown here is derived from an EMBL/GenBank/DDBJ whole genome shotgun (WGS) entry which is preliminary data.</text>
</comment>
<keyword evidence="3" id="KW-1185">Reference proteome</keyword>
<dbReference type="EMBL" id="JAWIIV010000032">
    <property type="protein sequence ID" value="MEC4722562.1"/>
    <property type="molecule type" value="Genomic_DNA"/>
</dbReference>
<organism evidence="2 3">
    <name type="scientific">Noviherbaspirillum album</name>
    <dbReference type="NCBI Taxonomy" id="3080276"/>
    <lineage>
        <taxon>Bacteria</taxon>
        <taxon>Pseudomonadati</taxon>
        <taxon>Pseudomonadota</taxon>
        <taxon>Betaproteobacteria</taxon>
        <taxon>Burkholderiales</taxon>
        <taxon>Oxalobacteraceae</taxon>
        <taxon>Noviherbaspirillum</taxon>
    </lineage>
</organism>
<accession>A0ABU6JH91</accession>
<evidence type="ECO:0000313" key="3">
    <source>
        <dbReference type="Proteomes" id="UP001352263"/>
    </source>
</evidence>
<evidence type="ECO:0008006" key="4">
    <source>
        <dbReference type="Google" id="ProtNLM"/>
    </source>
</evidence>
<proteinExistence type="predicted"/>
<name>A0ABU6JH91_9BURK</name>
<evidence type="ECO:0000313" key="2">
    <source>
        <dbReference type="EMBL" id="MEC4722562.1"/>
    </source>
</evidence>
<reference evidence="2 3" key="1">
    <citation type="submission" date="2023-10" db="EMBL/GenBank/DDBJ databases">
        <title>Noviherbaspirillum sp. CPCC 100848 genome assembly.</title>
        <authorList>
            <person name="Li X.Y."/>
            <person name="Fang X.M."/>
        </authorList>
    </citation>
    <scope>NUCLEOTIDE SEQUENCE [LARGE SCALE GENOMIC DNA]</scope>
    <source>
        <strain evidence="2 3">CPCC 100848</strain>
    </source>
</reference>
<dbReference type="Proteomes" id="UP001352263">
    <property type="component" value="Unassembled WGS sequence"/>
</dbReference>
<gene>
    <name evidence="2" type="ORF">RY831_25680</name>
</gene>